<dbReference type="SMART" id="SM00849">
    <property type="entry name" value="Lactamase_B"/>
    <property type="match status" value="1"/>
</dbReference>
<dbReference type="PANTHER" id="PTHR46018">
    <property type="entry name" value="ZINC PHOSPHODIESTERASE ELAC PROTEIN 1"/>
    <property type="match status" value="1"/>
</dbReference>
<dbReference type="PANTHER" id="PTHR46018:SF4">
    <property type="entry name" value="METALLO-HYDROLASE YHFI-RELATED"/>
    <property type="match status" value="1"/>
</dbReference>
<evidence type="ECO:0000313" key="3">
    <source>
        <dbReference type="Proteomes" id="UP000542674"/>
    </source>
</evidence>
<organism evidence="2 3">
    <name type="scientific">Saccharothrix violaceirubra</name>
    <dbReference type="NCBI Taxonomy" id="413306"/>
    <lineage>
        <taxon>Bacteria</taxon>
        <taxon>Bacillati</taxon>
        <taxon>Actinomycetota</taxon>
        <taxon>Actinomycetes</taxon>
        <taxon>Pseudonocardiales</taxon>
        <taxon>Pseudonocardiaceae</taxon>
        <taxon>Saccharothrix</taxon>
    </lineage>
</organism>
<name>A0A7W7WWG4_9PSEU</name>
<dbReference type="Proteomes" id="UP000542674">
    <property type="component" value="Unassembled WGS sequence"/>
</dbReference>
<dbReference type="CDD" id="cd07716">
    <property type="entry name" value="RNaseZ_short-form-like_MBL-fold"/>
    <property type="match status" value="1"/>
</dbReference>
<dbReference type="SUPFAM" id="SSF56281">
    <property type="entry name" value="Metallo-hydrolase/oxidoreductase"/>
    <property type="match status" value="1"/>
</dbReference>
<proteinExistence type="predicted"/>
<evidence type="ECO:0000313" key="2">
    <source>
        <dbReference type="EMBL" id="MBB4965957.1"/>
    </source>
</evidence>
<feature type="domain" description="Metallo-beta-lactamase" evidence="1">
    <location>
        <begin position="20"/>
        <end position="209"/>
    </location>
</feature>
<dbReference type="RefSeq" id="WP_184669696.1">
    <property type="nucleotide sequence ID" value="NZ_BAABAI010000002.1"/>
</dbReference>
<dbReference type="EMBL" id="JACHJS010000001">
    <property type="protein sequence ID" value="MBB4965957.1"/>
    <property type="molecule type" value="Genomic_DNA"/>
</dbReference>
<accession>A0A7W7WWG4</accession>
<dbReference type="GO" id="GO:0042781">
    <property type="term" value="F:3'-tRNA processing endoribonuclease activity"/>
    <property type="evidence" value="ECO:0007669"/>
    <property type="project" value="TreeGrafter"/>
</dbReference>
<dbReference type="Pfam" id="PF12706">
    <property type="entry name" value="Lactamase_B_2"/>
    <property type="match status" value="1"/>
</dbReference>
<reference evidence="2 3" key="1">
    <citation type="submission" date="2020-08" db="EMBL/GenBank/DDBJ databases">
        <title>Sequencing the genomes of 1000 actinobacteria strains.</title>
        <authorList>
            <person name="Klenk H.-P."/>
        </authorList>
    </citation>
    <scope>NUCLEOTIDE SEQUENCE [LARGE SCALE GENOMIC DNA]</scope>
    <source>
        <strain evidence="2 3">DSM 45084</strain>
    </source>
</reference>
<dbReference type="InterPro" id="IPR001279">
    <property type="entry name" value="Metallo-B-lactamas"/>
</dbReference>
<gene>
    <name evidence="2" type="ORF">F4559_003316</name>
</gene>
<dbReference type="InterPro" id="IPR036866">
    <property type="entry name" value="RibonucZ/Hydroxyglut_hydro"/>
</dbReference>
<sequence>MTFGVTVLGTATPHPRPDRPCSGYLLHTAATRIWVDAGTGTLAELQRHTALADVDAIWISHTHADHAADLLPAYYALLFAGLPPHRPTLLGPPGLAHRLETFLASTGPNPADAAFDVRELHDGARFDVGDLSLRTAAVDHGVPAFGLRAAHDGRVFAYSGDTAPCPALDALADGADLFLCEADGGGPDHCAPEDAARAGRGAGGLLITHVGPGLTEAEAAERAAAPVARTGVTYPIGSS</sequence>
<evidence type="ECO:0000259" key="1">
    <source>
        <dbReference type="SMART" id="SM00849"/>
    </source>
</evidence>
<dbReference type="AlphaFoldDB" id="A0A7W7WWG4"/>
<comment type="caution">
    <text evidence="2">The sequence shown here is derived from an EMBL/GenBank/DDBJ whole genome shotgun (WGS) entry which is preliminary data.</text>
</comment>
<protein>
    <submittedName>
        <fullName evidence="2">Ribonuclease BN (tRNA processing enzyme)</fullName>
    </submittedName>
</protein>
<keyword evidence="3" id="KW-1185">Reference proteome</keyword>
<dbReference type="Gene3D" id="3.60.15.10">
    <property type="entry name" value="Ribonuclease Z/Hydroxyacylglutathione hydrolase-like"/>
    <property type="match status" value="1"/>
</dbReference>